<keyword evidence="4" id="KW-1185">Reference proteome</keyword>
<gene>
    <name evidence="3" type="ORF">PX52LOC_06015</name>
</gene>
<feature type="transmembrane region" description="Helical" evidence="2">
    <location>
        <begin position="190"/>
        <end position="216"/>
    </location>
</feature>
<dbReference type="RefSeq" id="WP_149113411.1">
    <property type="nucleotide sequence ID" value="NZ_CP042425.1"/>
</dbReference>
<dbReference type="OrthoDB" id="260428at2"/>
<feature type="compositionally biased region" description="Low complexity" evidence="1">
    <location>
        <begin position="504"/>
        <end position="521"/>
    </location>
</feature>
<sequence>MADGRDGSTLPATRPGYQWTEIFRCFQVALDPRKLLVAAAGIVAVALGWYLLSSVFYRSKPNAEAQEYTNVEYLQKEYKGAKHPDGREFSADDYRTKGTEKYRKDVAQWAKLYELAGPDGRLSTMPWYEYRGRNPFELASTVISGSTADRQDAISDFVSSSAPTLFEPLVKLLIPVVKVFDIDVSPLTRIYLLLCILWSLLCWAFFGGVITRIAAVQLSGKDRISLGQAVHFVTSRYLSYLLSPVVPLGLIAFATIVLALLGLPALLPLVGDILYVVLVPLALFGGFIMAVLLVGLIGYPLMYTTLSVEGSDTFDALSRAYNYVMQAPWQYLWYCLVAIAYGAAVTLVVVFVASLSVYLGKWAISQTPFNEATNQRPEYLFTYAPESFGWKQLLLHGSPLEKTQVAVPLENGRRRYVLEDKYPEQAQAYVKTYAWYNFASAGVTTFWLVLLFMLMLGFTYSFFWSAMTMIYLLMRRHVDEVELDEVYLDDEEPATPHGLPPAPSAALTPSGTTSPSPTSLPMVPPSPPVAPLPPPAAVSVPAPSAASEPKLPPDAKK</sequence>
<feature type="transmembrane region" description="Helical" evidence="2">
    <location>
        <begin position="446"/>
        <end position="473"/>
    </location>
</feature>
<feature type="transmembrane region" description="Helical" evidence="2">
    <location>
        <begin position="35"/>
        <end position="52"/>
    </location>
</feature>
<proteinExistence type="predicted"/>
<feature type="region of interest" description="Disordered" evidence="1">
    <location>
        <begin position="491"/>
        <end position="557"/>
    </location>
</feature>
<dbReference type="KEGG" id="lrs:PX52LOC_06015"/>
<dbReference type="Proteomes" id="UP000324974">
    <property type="component" value="Chromosome"/>
</dbReference>
<feature type="transmembrane region" description="Helical" evidence="2">
    <location>
        <begin position="273"/>
        <end position="297"/>
    </location>
</feature>
<evidence type="ECO:0000256" key="2">
    <source>
        <dbReference type="SAM" id="Phobius"/>
    </source>
</evidence>
<dbReference type="AlphaFoldDB" id="A0A5C1AJW3"/>
<keyword evidence="2" id="KW-0812">Transmembrane</keyword>
<evidence type="ECO:0000313" key="4">
    <source>
        <dbReference type="Proteomes" id="UP000324974"/>
    </source>
</evidence>
<protein>
    <submittedName>
        <fullName evidence="3">Uncharacterized protein</fullName>
    </submittedName>
</protein>
<feature type="transmembrane region" description="Helical" evidence="2">
    <location>
        <begin position="237"/>
        <end position="261"/>
    </location>
</feature>
<organism evidence="3 4">
    <name type="scientific">Limnoglobus roseus</name>
    <dbReference type="NCBI Taxonomy" id="2598579"/>
    <lineage>
        <taxon>Bacteria</taxon>
        <taxon>Pseudomonadati</taxon>
        <taxon>Planctomycetota</taxon>
        <taxon>Planctomycetia</taxon>
        <taxon>Gemmatales</taxon>
        <taxon>Gemmataceae</taxon>
        <taxon>Limnoglobus</taxon>
    </lineage>
</organism>
<accession>A0A5C1AJW3</accession>
<feature type="compositionally biased region" description="Low complexity" evidence="1">
    <location>
        <begin position="537"/>
        <end position="547"/>
    </location>
</feature>
<feature type="transmembrane region" description="Helical" evidence="2">
    <location>
        <begin position="331"/>
        <end position="359"/>
    </location>
</feature>
<evidence type="ECO:0000313" key="3">
    <source>
        <dbReference type="EMBL" id="QEL18965.1"/>
    </source>
</evidence>
<keyword evidence="2" id="KW-1133">Transmembrane helix</keyword>
<evidence type="ECO:0000256" key="1">
    <source>
        <dbReference type="SAM" id="MobiDB-lite"/>
    </source>
</evidence>
<keyword evidence="2" id="KW-0472">Membrane</keyword>
<dbReference type="EMBL" id="CP042425">
    <property type="protein sequence ID" value="QEL18965.1"/>
    <property type="molecule type" value="Genomic_DNA"/>
</dbReference>
<name>A0A5C1AJW3_9BACT</name>
<reference evidence="4" key="1">
    <citation type="submission" date="2019-08" db="EMBL/GenBank/DDBJ databases">
        <title>Limnoglobus roseus gen. nov., sp. nov., a novel freshwater planctomycete with a giant genome from the family Gemmataceae.</title>
        <authorList>
            <person name="Kulichevskaya I.S."/>
            <person name="Naumoff D.G."/>
            <person name="Miroshnikov K."/>
            <person name="Ivanova A."/>
            <person name="Philippov D.A."/>
            <person name="Hakobyan A."/>
            <person name="Rijpstra I.C."/>
            <person name="Sinninghe Damste J.S."/>
            <person name="Liesack W."/>
            <person name="Dedysh S.N."/>
        </authorList>
    </citation>
    <scope>NUCLEOTIDE SEQUENCE [LARGE SCALE GENOMIC DNA]</scope>
    <source>
        <strain evidence="4">PX52</strain>
    </source>
</reference>
<feature type="compositionally biased region" description="Pro residues" evidence="1">
    <location>
        <begin position="522"/>
        <end position="536"/>
    </location>
</feature>